<sequence length="647" mass="73474">MKKILLLALLLISMTMSAQVNVSRIDPTDWYVGMKDPSLQLMVYGKDIRSASVSTDYPGVSIDSLVRLDSPNYLLVYLNLKGAQPGTMKLTFTNNGKKKTVGYELKQRAMAGADHKGFSNADVLYLLMPDRFANGNPKNDVVKGMRTQVCDRTQPSLRHGGDLEGIRQHLDYFNQLGVTALWFTPILENDSPDQNGFSTYHGYATTDYYRVDPRFGTNKEYAELIREAHAHGLKVVMDMIFNHCGFEHPWVSDMPSKDWFNSPDWLSEKQGNGLDPMTGKGTGNNKSKYLQTSYKLTPVLDPYASKQDLKETVDGWFVPSMPDLNQRNPHLMRYLIQNSEWWIETAGIDGIRMDTYPYADRKAMAGWMKVLDNEYPNFNTVGETWVTEPAYTAAWQKDSKLSTMNSYLKTVMDFSFYDKLNQAKHEETDDWWKGFNRIYNSLCYDYLYADPSHVLAFIENHDTDRFLGNGKDSTALRQALALLLTINRIPQLYYGTEVLMNGTKEVTDGNVRKDFPGGFAGDKHNCFTEQGRTKAENAMFNWTLQLLHWRQGNDVIAKGKQTQFIPWKGVYVIARQYNGKAVMTILNGKRSDNTLEVERYKEIIGSATTARDVITGATVDLTKNIQLSPRQTLIIEFGSTADASAQK</sequence>
<feature type="signal peptide" evidence="3">
    <location>
        <begin position="1"/>
        <end position="18"/>
    </location>
</feature>
<feature type="chain" id="PRO_5040421223" evidence="3">
    <location>
        <begin position="19"/>
        <end position="647"/>
    </location>
</feature>
<dbReference type="EMBL" id="BPUB01000002">
    <property type="protein sequence ID" value="GJG59710.1"/>
    <property type="molecule type" value="Genomic_DNA"/>
</dbReference>
<evidence type="ECO:0000256" key="3">
    <source>
        <dbReference type="SAM" id="SignalP"/>
    </source>
</evidence>
<protein>
    <submittedName>
        <fullName evidence="5">Alpha-amylase</fullName>
    </submittedName>
</protein>
<dbReference type="PANTHER" id="PTHR10357:SF210">
    <property type="entry name" value="MALTODEXTRIN GLUCOSIDASE"/>
    <property type="match status" value="1"/>
</dbReference>
<dbReference type="InterPro" id="IPR019492">
    <property type="entry name" value="Cyclo-malto-dextrinase_C"/>
</dbReference>
<dbReference type="Pfam" id="PF09087">
    <property type="entry name" value="Cyc-maltodext_N"/>
    <property type="match status" value="1"/>
</dbReference>
<dbReference type="Gene3D" id="2.60.40.10">
    <property type="entry name" value="Immunoglobulins"/>
    <property type="match status" value="1"/>
</dbReference>
<evidence type="ECO:0000256" key="2">
    <source>
        <dbReference type="ARBA" id="ARBA00023295"/>
    </source>
</evidence>
<keyword evidence="6" id="KW-1185">Reference proteome</keyword>
<dbReference type="Proteomes" id="UP000825483">
    <property type="component" value="Unassembled WGS sequence"/>
</dbReference>
<dbReference type="SUPFAM" id="SSF51445">
    <property type="entry name" value="(Trans)glycosidases"/>
    <property type="match status" value="1"/>
</dbReference>
<dbReference type="RefSeq" id="WP_223928622.1">
    <property type="nucleotide sequence ID" value="NZ_BPTU01000002.1"/>
</dbReference>
<dbReference type="CDD" id="cd11340">
    <property type="entry name" value="AmyAc_bac_CMD_like_3"/>
    <property type="match status" value="1"/>
</dbReference>
<dbReference type="SUPFAM" id="SSF51011">
    <property type="entry name" value="Glycosyl hydrolase domain"/>
    <property type="match status" value="1"/>
</dbReference>
<dbReference type="Gene3D" id="2.60.40.1180">
    <property type="entry name" value="Golgi alpha-mannosidase II"/>
    <property type="match status" value="1"/>
</dbReference>
<comment type="caution">
    <text evidence="5">The sequence shown here is derived from an EMBL/GenBank/DDBJ whole genome shotgun (WGS) entry which is preliminary data.</text>
</comment>
<organism evidence="5 6">
    <name type="scientific">Prevotella lacticifex</name>
    <dbReference type="NCBI Taxonomy" id="2854755"/>
    <lineage>
        <taxon>Bacteria</taxon>
        <taxon>Pseudomonadati</taxon>
        <taxon>Bacteroidota</taxon>
        <taxon>Bacteroidia</taxon>
        <taxon>Bacteroidales</taxon>
        <taxon>Prevotellaceae</taxon>
        <taxon>Prevotella</taxon>
    </lineage>
</organism>
<evidence type="ECO:0000256" key="1">
    <source>
        <dbReference type="ARBA" id="ARBA00022801"/>
    </source>
</evidence>
<dbReference type="InterPro" id="IPR006047">
    <property type="entry name" value="GH13_cat_dom"/>
</dbReference>
<dbReference type="InterPro" id="IPR013783">
    <property type="entry name" value="Ig-like_fold"/>
</dbReference>
<dbReference type="PANTHER" id="PTHR10357">
    <property type="entry name" value="ALPHA-AMYLASE FAMILY MEMBER"/>
    <property type="match status" value="1"/>
</dbReference>
<dbReference type="InterPro" id="IPR015171">
    <property type="entry name" value="Cyc-maltodext_N"/>
</dbReference>
<dbReference type="AlphaFoldDB" id="A0A9R1CBU2"/>
<keyword evidence="1" id="KW-0378">Hydrolase</keyword>
<evidence type="ECO:0000313" key="6">
    <source>
        <dbReference type="Proteomes" id="UP000825483"/>
    </source>
</evidence>
<accession>A0A9R1CBU2</accession>
<evidence type="ECO:0000259" key="4">
    <source>
        <dbReference type="SMART" id="SM00642"/>
    </source>
</evidence>
<evidence type="ECO:0000313" key="5">
    <source>
        <dbReference type="EMBL" id="GJG59710.1"/>
    </source>
</evidence>
<dbReference type="GO" id="GO:0005975">
    <property type="term" value="P:carbohydrate metabolic process"/>
    <property type="evidence" value="ECO:0007669"/>
    <property type="project" value="InterPro"/>
</dbReference>
<dbReference type="Gene3D" id="3.20.20.80">
    <property type="entry name" value="Glycosidases"/>
    <property type="match status" value="1"/>
</dbReference>
<dbReference type="SUPFAM" id="SSF81296">
    <property type="entry name" value="E set domains"/>
    <property type="match status" value="1"/>
</dbReference>
<name>A0A9R1CBU2_9BACT</name>
<dbReference type="Pfam" id="PF00128">
    <property type="entry name" value="Alpha-amylase"/>
    <property type="match status" value="1"/>
</dbReference>
<dbReference type="SMART" id="SM00642">
    <property type="entry name" value="Aamy"/>
    <property type="match status" value="1"/>
</dbReference>
<keyword evidence="2" id="KW-0326">Glycosidase</keyword>
<keyword evidence="3" id="KW-0732">Signal</keyword>
<dbReference type="InterPro" id="IPR013780">
    <property type="entry name" value="Glyco_hydro_b"/>
</dbReference>
<dbReference type="GO" id="GO:0016798">
    <property type="term" value="F:hydrolase activity, acting on glycosyl bonds"/>
    <property type="evidence" value="ECO:0007669"/>
    <property type="project" value="UniProtKB-KW"/>
</dbReference>
<dbReference type="InterPro" id="IPR017853">
    <property type="entry name" value="GH"/>
</dbReference>
<feature type="domain" description="Glycosyl hydrolase family 13 catalytic" evidence="4">
    <location>
        <begin position="126"/>
        <end position="550"/>
    </location>
</feature>
<proteinExistence type="predicted"/>
<dbReference type="InterPro" id="IPR014756">
    <property type="entry name" value="Ig_E-set"/>
</dbReference>
<gene>
    <name evidence="5" type="ORF">PRLR5076_25610</name>
</gene>
<reference evidence="5" key="1">
    <citation type="journal article" date="2022" name="Int. J. Syst. Evol. Microbiol.">
        <title>Prevotella lacticifex sp. nov., isolated from the rumen of cows.</title>
        <authorList>
            <person name="Shinkai T."/>
            <person name="Ikeyama N."/>
            <person name="Kumagai M."/>
            <person name="Ohmori H."/>
            <person name="Sakamoto M."/>
            <person name="Ohkuma M."/>
            <person name="Mitsumori M."/>
        </authorList>
    </citation>
    <scope>NUCLEOTIDE SEQUENCE</scope>
    <source>
        <strain evidence="5">R5076</strain>
    </source>
</reference>
<dbReference type="GeneID" id="72466247"/>
<dbReference type="Pfam" id="PF10438">
    <property type="entry name" value="Cyc-maltodext_C"/>
    <property type="match status" value="1"/>
</dbReference>